<reference evidence="1" key="1">
    <citation type="submission" date="2018-01" db="EMBL/GenBank/DDBJ databases">
        <authorList>
            <person name="Krukenberg V."/>
        </authorList>
    </citation>
    <scope>NUCLEOTIDE SEQUENCE</scope>
    <source>
        <strain evidence="1">E20ANME2</strain>
    </source>
</reference>
<evidence type="ECO:0000313" key="2">
    <source>
        <dbReference type="Proteomes" id="UP000248329"/>
    </source>
</evidence>
<comment type="caution">
    <text evidence="1">The sequence shown here is derived from an EMBL/GenBank/DDBJ whole genome shotgun (WGS) entry which is preliminary data.</text>
</comment>
<gene>
    <name evidence="1" type="ORF">C4B59_07545</name>
</gene>
<evidence type="ECO:0000313" key="1">
    <source>
        <dbReference type="EMBL" id="PXF60833.1"/>
    </source>
</evidence>
<name>A0AC61L352_9EURY</name>
<proteinExistence type="predicted"/>
<dbReference type="Proteomes" id="UP000248329">
    <property type="component" value="Unassembled WGS sequence"/>
</dbReference>
<accession>A0AC61L352</accession>
<sequence>MKGLKNLSKRMKEKIESGDIQKKITEKVNVEAMTSAGDKLKGKIDTSGITEKAKSGSASVVGGIQKGISKISIGEKSILTFSRTCSEQYMEIGETVTMAIKLKSRYGTGVLDCIVTDEVPPQFELIGEMPLMECQLNPDGEMEYQYRIRANVGGYFRTKAMCEIENKFSLDDIPSNEAEIHVSPLGIRMTEPEMTQDQWKEIGFIFENLSNEEMMNLTVSVKKDSKFDLDKVQTYDETLAPDQCVTIPMVLKTQESGSVSLELDVTCTDENGEKHSTEKGFLVSVVESDKTVTKVDIGSIGEVVASGATQIKESVIQKSAVGGAAIKEDEGGEMLYEGSRSVEMSGSIVQRSEVGGATSATESEPKHESEPEKTCPKCGNIVQAGWKMCPFCGNELESKCPGCGQDVEEGWKMCPFCGGELK</sequence>
<dbReference type="EMBL" id="PQXF01000011">
    <property type="protein sequence ID" value="PXF60833.1"/>
    <property type="molecule type" value="Genomic_DNA"/>
</dbReference>
<organism evidence="1 2">
    <name type="scientific">Candidatus Methanogaster sp</name>
    <dbReference type="NCBI Taxonomy" id="3386292"/>
    <lineage>
        <taxon>Archaea</taxon>
        <taxon>Methanobacteriati</taxon>
        <taxon>Methanobacteriota</taxon>
        <taxon>Stenosarchaea group</taxon>
        <taxon>Methanomicrobia</taxon>
        <taxon>Methanosarcinales</taxon>
        <taxon>ANME-2 cluster</taxon>
        <taxon>Candidatus Methanogasteraceae</taxon>
        <taxon>Candidatus Methanogaster</taxon>
    </lineage>
</organism>
<protein>
    <submittedName>
        <fullName evidence="1">Uncharacterized protein</fullName>
    </submittedName>
</protein>